<reference evidence="2" key="1">
    <citation type="journal article" date="2023" name="Insect Mol. Biol.">
        <title>Genome sequencing provides insights into the evolution of gene families encoding plant cell wall-degrading enzymes in longhorned beetles.</title>
        <authorList>
            <person name="Shin N.R."/>
            <person name="Okamura Y."/>
            <person name="Kirsch R."/>
            <person name="Pauchet Y."/>
        </authorList>
    </citation>
    <scope>NUCLEOTIDE SEQUENCE</scope>
    <source>
        <strain evidence="2">MMC_N1</strain>
    </source>
</reference>
<dbReference type="EMBL" id="JAPWTJ010001628">
    <property type="protein sequence ID" value="KAJ8970405.1"/>
    <property type="molecule type" value="Genomic_DNA"/>
</dbReference>
<accession>A0ABQ9J0Y9</accession>
<sequence>MRFLPHGARQVAINIESLWNHHHPAPVVTAIAAATVVVSATVASRPEAADDAVFNALFSRSAHFVPPFGWRCGPVLPIFPLVIFAANAETNSTSWMADNRRGGRIDRALFTMSSSKNLSISSPSSGISIATPYAKNKWLPKKSDRERFYNTLHWCDIGNPLPNHGLEEDFQEGELDLIEEIEDPTLNADDADKELGEDGAAMWGNANGYANVTPAAKHLHYDGHKLQVQLMNAFDHCVSRVKRMNILLRSPSSIDRPVCWTHKLAVSHNLLWSAAFSWLSPLSVETLSFHTDIIRKLKRKKMTFNPSLHNVAYLQHIFKFICQKLFSRKIPLSNAELEEIANTLHLSESEDDFEDLSDDDSDYIPDTSEEDIDIDSEHVVGAEEMDEPVEEQDIVEDEDGNQNLDRNIRARKKPTKEVIRWNKKTFAH</sequence>
<keyword evidence="3" id="KW-1185">Reference proteome</keyword>
<evidence type="ECO:0000313" key="3">
    <source>
        <dbReference type="Proteomes" id="UP001162164"/>
    </source>
</evidence>
<feature type="region of interest" description="Disordered" evidence="1">
    <location>
        <begin position="384"/>
        <end position="409"/>
    </location>
</feature>
<evidence type="ECO:0000256" key="1">
    <source>
        <dbReference type="SAM" id="MobiDB-lite"/>
    </source>
</evidence>
<comment type="caution">
    <text evidence="2">The sequence shown here is derived from an EMBL/GenBank/DDBJ whole genome shotgun (WGS) entry which is preliminary data.</text>
</comment>
<dbReference type="Proteomes" id="UP001162164">
    <property type="component" value="Unassembled WGS sequence"/>
</dbReference>
<evidence type="ECO:0000313" key="2">
    <source>
        <dbReference type="EMBL" id="KAJ8970405.1"/>
    </source>
</evidence>
<proteinExistence type="predicted"/>
<name>A0ABQ9J0Y9_9CUCU</name>
<protein>
    <submittedName>
        <fullName evidence="2">Uncharacterized protein</fullName>
    </submittedName>
</protein>
<feature type="compositionally biased region" description="Acidic residues" evidence="1">
    <location>
        <begin position="384"/>
        <end position="400"/>
    </location>
</feature>
<gene>
    <name evidence="2" type="ORF">NQ317_017187</name>
</gene>
<organism evidence="2 3">
    <name type="scientific">Molorchus minor</name>
    <dbReference type="NCBI Taxonomy" id="1323400"/>
    <lineage>
        <taxon>Eukaryota</taxon>
        <taxon>Metazoa</taxon>
        <taxon>Ecdysozoa</taxon>
        <taxon>Arthropoda</taxon>
        <taxon>Hexapoda</taxon>
        <taxon>Insecta</taxon>
        <taxon>Pterygota</taxon>
        <taxon>Neoptera</taxon>
        <taxon>Endopterygota</taxon>
        <taxon>Coleoptera</taxon>
        <taxon>Polyphaga</taxon>
        <taxon>Cucujiformia</taxon>
        <taxon>Chrysomeloidea</taxon>
        <taxon>Cerambycidae</taxon>
        <taxon>Lamiinae</taxon>
        <taxon>Monochamini</taxon>
        <taxon>Molorchus</taxon>
    </lineage>
</organism>